<dbReference type="Proteomes" id="UP000507979">
    <property type="component" value="Unassembled WGS sequence"/>
</dbReference>
<evidence type="ECO:0000313" key="3">
    <source>
        <dbReference type="Proteomes" id="UP000507979"/>
    </source>
</evidence>
<proteinExistence type="predicted"/>
<name>A0A6J5ANR0_9BURK</name>
<gene>
    <name evidence="2" type="ORF">LMG26845_04018</name>
</gene>
<reference evidence="2 3" key="1">
    <citation type="submission" date="2020-04" db="EMBL/GenBank/DDBJ databases">
        <authorList>
            <person name="De Canck E."/>
        </authorList>
    </citation>
    <scope>NUCLEOTIDE SEQUENCE [LARGE SCALE GENOMIC DNA]</scope>
    <source>
        <strain evidence="2 3">LMG 26845</strain>
    </source>
</reference>
<feature type="compositionally biased region" description="Pro residues" evidence="1">
    <location>
        <begin position="308"/>
        <end position="323"/>
    </location>
</feature>
<evidence type="ECO:0000313" key="2">
    <source>
        <dbReference type="EMBL" id="CAB3676112.1"/>
    </source>
</evidence>
<keyword evidence="3" id="KW-1185">Reference proteome</keyword>
<feature type="region of interest" description="Disordered" evidence="1">
    <location>
        <begin position="308"/>
        <end position="359"/>
    </location>
</feature>
<feature type="region of interest" description="Disordered" evidence="1">
    <location>
        <begin position="252"/>
        <end position="287"/>
    </location>
</feature>
<sequence>MAMEHDAIGWVGLDSWSPTSYIPVYGLWCGPNWSAGERGGEKTREQLVESAVLTRIGIDGVTPEISPVDSFCKDHDIAYFDAQGQPDEAVRKLEADLVLMARLEQLDFDQLPAAERVYGRLMLYAFFEKILLVDLPNASSEWMGHRILELAKSFEKLFHHIDGLTYTDQFGSTITGMAFDAKNEGLAYRLFGVTCTQMDGASNTWACYQDAFQAIHSFTPIANGLVVEAATRIITVMNDGSVLEQIGTSTPVTLLTPAPHPSAGSPPGNDASAPHHDGNLISGGEIGIPPDGFGDWALVPSLPFVPPAPPPAPSAPPAAPPAAGPDKPVAGEKPVASAPPGSQPPYYIEVVDPPGPSDLMGRPSPPIKVVGDEPLPSWVPLPEESNPWVCDAWKGPEFDDCIRFYFQAKSVALDPERMAGVELAADHDATFELMDNLMHRHALVGQEVDELVYAPVLGLFSDPPPGDALIGHDLY</sequence>
<evidence type="ECO:0000256" key="1">
    <source>
        <dbReference type="SAM" id="MobiDB-lite"/>
    </source>
</evidence>
<dbReference type="AlphaFoldDB" id="A0A6J5ANR0"/>
<protein>
    <submittedName>
        <fullName evidence="2">Uncharacterized protein</fullName>
    </submittedName>
</protein>
<dbReference type="EMBL" id="CADIJR010000044">
    <property type="protein sequence ID" value="CAB3676112.1"/>
    <property type="molecule type" value="Genomic_DNA"/>
</dbReference>
<organism evidence="2 3">
    <name type="scientific">Achromobacter insuavis</name>
    <dbReference type="NCBI Taxonomy" id="1287735"/>
    <lineage>
        <taxon>Bacteria</taxon>
        <taxon>Pseudomonadati</taxon>
        <taxon>Pseudomonadota</taxon>
        <taxon>Betaproteobacteria</taxon>
        <taxon>Burkholderiales</taxon>
        <taxon>Alcaligenaceae</taxon>
        <taxon>Achromobacter</taxon>
    </lineage>
</organism>
<accession>A0A6J5ANR0</accession>